<organism evidence="5 6">
    <name type="scientific">Amanita muscaria (strain Koide BX008)</name>
    <dbReference type="NCBI Taxonomy" id="946122"/>
    <lineage>
        <taxon>Eukaryota</taxon>
        <taxon>Fungi</taxon>
        <taxon>Dikarya</taxon>
        <taxon>Basidiomycota</taxon>
        <taxon>Agaricomycotina</taxon>
        <taxon>Agaricomycetes</taxon>
        <taxon>Agaricomycetidae</taxon>
        <taxon>Agaricales</taxon>
        <taxon>Pluteineae</taxon>
        <taxon>Amanitaceae</taxon>
        <taxon>Amanita</taxon>
    </lineage>
</organism>
<dbReference type="Proteomes" id="UP000054549">
    <property type="component" value="Unassembled WGS sequence"/>
</dbReference>
<accession>A0A0C2X808</accession>
<evidence type="ECO:0000259" key="4">
    <source>
        <dbReference type="Pfam" id="PF20147"/>
    </source>
</evidence>
<dbReference type="AlphaFoldDB" id="A0A0C2X808"/>
<reference evidence="5 6" key="1">
    <citation type="submission" date="2014-04" db="EMBL/GenBank/DDBJ databases">
        <title>Evolutionary Origins and Diversification of the Mycorrhizal Mutualists.</title>
        <authorList>
            <consortium name="DOE Joint Genome Institute"/>
            <consortium name="Mycorrhizal Genomics Consortium"/>
            <person name="Kohler A."/>
            <person name="Kuo A."/>
            <person name="Nagy L.G."/>
            <person name="Floudas D."/>
            <person name="Copeland A."/>
            <person name="Barry K.W."/>
            <person name="Cichocki N."/>
            <person name="Veneault-Fourrey C."/>
            <person name="LaButti K."/>
            <person name="Lindquist E.A."/>
            <person name="Lipzen A."/>
            <person name="Lundell T."/>
            <person name="Morin E."/>
            <person name="Murat C."/>
            <person name="Riley R."/>
            <person name="Ohm R."/>
            <person name="Sun H."/>
            <person name="Tunlid A."/>
            <person name="Henrissat B."/>
            <person name="Grigoriev I.V."/>
            <person name="Hibbett D.S."/>
            <person name="Martin F."/>
        </authorList>
    </citation>
    <scope>NUCLEOTIDE SEQUENCE [LARGE SCALE GENOMIC DNA]</scope>
    <source>
        <strain evidence="5 6">Koide BX008</strain>
    </source>
</reference>
<dbReference type="OrthoDB" id="3020197at2759"/>
<comment type="subcellular location">
    <subcellularLocation>
        <location evidence="1">Host cell</location>
    </subcellularLocation>
    <subcellularLocation>
        <location evidence="2">Secreted</location>
    </subcellularLocation>
</comment>
<evidence type="ECO:0000313" key="6">
    <source>
        <dbReference type="Proteomes" id="UP000054549"/>
    </source>
</evidence>
<gene>
    <name evidence="5" type="ORF">M378DRAFT_11223</name>
</gene>
<dbReference type="InterPro" id="IPR045379">
    <property type="entry name" value="Crinkler_N"/>
</dbReference>
<sequence length="177" mass="20052">MSTTIDLYCWVLGEDFGRIFPVKIASTESVGTLKKTIKDHKRPQFDHVAADTLVLWNVSIPFDSNLEGNLENLDLDGVPPLSPWLKLSSVFSNKLTDDRLDIVVKPPIDSRKRALGEEDGRAAKRQEIEGKASRFISNSSTNRRFYYFRCRSQNLKLPSALGWRKSTQRFGATATNF</sequence>
<dbReference type="EMBL" id="KN818246">
    <property type="protein sequence ID" value="KIL64898.1"/>
    <property type="molecule type" value="Genomic_DNA"/>
</dbReference>
<evidence type="ECO:0000256" key="3">
    <source>
        <dbReference type="ARBA" id="ARBA00022525"/>
    </source>
</evidence>
<evidence type="ECO:0000256" key="2">
    <source>
        <dbReference type="ARBA" id="ARBA00004613"/>
    </source>
</evidence>
<dbReference type="HOGENOM" id="CLU_1517502_0_0_1"/>
<dbReference type="GO" id="GO:0043657">
    <property type="term" value="C:host cell"/>
    <property type="evidence" value="ECO:0007669"/>
    <property type="project" value="UniProtKB-SubCell"/>
</dbReference>
<dbReference type="Pfam" id="PF20147">
    <property type="entry name" value="Crinkler"/>
    <property type="match status" value="1"/>
</dbReference>
<keyword evidence="3" id="KW-0964">Secreted</keyword>
<dbReference type="InParanoid" id="A0A0C2X808"/>
<dbReference type="GO" id="GO:0005576">
    <property type="term" value="C:extracellular region"/>
    <property type="evidence" value="ECO:0007669"/>
    <property type="project" value="UniProtKB-SubCell"/>
</dbReference>
<evidence type="ECO:0000256" key="1">
    <source>
        <dbReference type="ARBA" id="ARBA00004340"/>
    </source>
</evidence>
<protein>
    <recommendedName>
        <fullName evidence="4">Crinkler effector protein N-terminal domain-containing protein</fullName>
    </recommendedName>
</protein>
<proteinExistence type="predicted"/>
<feature type="domain" description="Crinkler effector protein N-terminal" evidence="4">
    <location>
        <begin position="5"/>
        <end position="105"/>
    </location>
</feature>
<name>A0A0C2X808_AMAMK</name>
<keyword evidence="6" id="KW-1185">Reference proteome</keyword>
<evidence type="ECO:0000313" key="5">
    <source>
        <dbReference type="EMBL" id="KIL64898.1"/>
    </source>
</evidence>